<feature type="domain" description="Peptidase S1" evidence="7">
    <location>
        <begin position="240"/>
        <end position="459"/>
    </location>
</feature>
<dbReference type="Pfam" id="PF00089">
    <property type="entry name" value="Trypsin"/>
    <property type="match status" value="3"/>
</dbReference>
<dbReference type="InterPro" id="IPR001314">
    <property type="entry name" value="Peptidase_S1A"/>
</dbReference>
<reference evidence="8" key="1">
    <citation type="journal article" date="2023" name="IScience">
        <title>Live-bearing cockroach genome reveals convergent evolutionary mechanisms linked to viviparity in insects and beyond.</title>
        <authorList>
            <person name="Fouks B."/>
            <person name="Harrison M.C."/>
            <person name="Mikhailova A.A."/>
            <person name="Marchal E."/>
            <person name="English S."/>
            <person name="Carruthers M."/>
            <person name="Jennings E.C."/>
            <person name="Chiamaka E.L."/>
            <person name="Frigard R.A."/>
            <person name="Pippel M."/>
            <person name="Attardo G.M."/>
            <person name="Benoit J.B."/>
            <person name="Bornberg-Bauer E."/>
            <person name="Tobe S.S."/>
        </authorList>
    </citation>
    <scope>NUCLEOTIDE SEQUENCE</scope>
    <source>
        <strain evidence="8">Stay&amp;Tobe</strain>
    </source>
</reference>
<keyword evidence="5" id="KW-1015">Disulfide bond</keyword>
<dbReference type="PROSITE" id="PS00135">
    <property type="entry name" value="TRYPSIN_SER"/>
    <property type="match status" value="1"/>
</dbReference>
<evidence type="ECO:0000256" key="1">
    <source>
        <dbReference type="ARBA" id="ARBA00007664"/>
    </source>
</evidence>
<dbReference type="AlphaFoldDB" id="A0AAD8AFX6"/>
<dbReference type="PROSITE" id="PS50240">
    <property type="entry name" value="TRYPSIN_DOM"/>
    <property type="match status" value="2"/>
</dbReference>
<comment type="caution">
    <text evidence="8">The sequence shown here is derived from an EMBL/GenBank/DDBJ whole genome shotgun (WGS) entry which is preliminary data.</text>
</comment>
<keyword evidence="4 6" id="KW-0720">Serine protease</keyword>
<proteinExistence type="inferred from homology"/>
<dbReference type="InterPro" id="IPR050430">
    <property type="entry name" value="Peptidase_S1"/>
</dbReference>
<dbReference type="PROSITE" id="PS00134">
    <property type="entry name" value="TRYPSIN_HIS"/>
    <property type="match status" value="2"/>
</dbReference>
<evidence type="ECO:0000313" key="8">
    <source>
        <dbReference type="EMBL" id="KAJ9597886.1"/>
    </source>
</evidence>
<dbReference type="EMBL" id="JASPKZ010001579">
    <property type="protein sequence ID" value="KAJ9597886.1"/>
    <property type="molecule type" value="Genomic_DNA"/>
</dbReference>
<dbReference type="GO" id="GO:0006508">
    <property type="term" value="P:proteolysis"/>
    <property type="evidence" value="ECO:0007669"/>
    <property type="project" value="UniProtKB-KW"/>
</dbReference>
<keyword evidence="3 6" id="KW-0378">Hydrolase</keyword>
<dbReference type="GO" id="GO:0004252">
    <property type="term" value="F:serine-type endopeptidase activity"/>
    <property type="evidence" value="ECO:0007669"/>
    <property type="project" value="InterPro"/>
</dbReference>
<evidence type="ECO:0000256" key="3">
    <source>
        <dbReference type="ARBA" id="ARBA00022801"/>
    </source>
</evidence>
<dbReference type="SUPFAM" id="SSF50494">
    <property type="entry name" value="Trypsin-like serine proteases"/>
    <property type="match status" value="2"/>
</dbReference>
<accession>A0AAD8AFX6</accession>
<dbReference type="FunFam" id="2.40.10.10:FF:000034">
    <property type="entry name" value="Eupolytin"/>
    <property type="match status" value="1"/>
</dbReference>
<dbReference type="PANTHER" id="PTHR24276">
    <property type="entry name" value="POLYSERASE-RELATED"/>
    <property type="match status" value="1"/>
</dbReference>
<dbReference type="SMART" id="SM00020">
    <property type="entry name" value="Tryp_SPc"/>
    <property type="match status" value="2"/>
</dbReference>
<keyword evidence="9" id="KW-1185">Reference proteome</keyword>
<evidence type="ECO:0000256" key="2">
    <source>
        <dbReference type="ARBA" id="ARBA00022670"/>
    </source>
</evidence>
<dbReference type="PRINTS" id="PR00722">
    <property type="entry name" value="CHYMOTRYPSIN"/>
</dbReference>
<gene>
    <name evidence="8" type="ORF">L9F63_011252</name>
</gene>
<evidence type="ECO:0000256" key="5">
    <source>
        <dbReference type="ARBA" id="ARBA00023157"/>
    </source>
</evidence>
<dbReference type="CDD" id="cd00190">
    <property type="entry name" value="Tryp_SPc"/>
    <property type="match status" value="2"/>
</dbReference>
<dbReference type="InterPro" id="IPR001254">
    <property type="entry name" value="Trypsin_dom"/>
</dbReference>
<name>A0AAD8AFX6_DIPPU</name>
<dbReference type="FunFam" id="2.40.10.10:FF:000068">
    <property type="entry name" value="transmembrane protease serine 2"/>
    <property type="match status" value="1"/>
</dbReference>
<evidence type="ECO:0000256" key="6">
    <source>
        <dbReference type="RuleBase" id="RU363034"/>
    </source>
</evidence>
<dbReference type="Proteomes" id="UP001233999">
    <property type="component" value="Unassembled WGS sequence"/>
</dbReference>
<dbReference type="InterPro" id="IPR033116">
    <property type="entry name" value="TRYPSIN_SER"/>
</dbReference>
<dbReference type="InterPro" id="IPR018114">
    <property type="entry name" value="TRYPSIN_HIS"/>
</dbReference>
<dbReference type="Gene3D" id="2.40.10.10">
    <property type="entry name" value="Trypsin-like serine proteases"/>
    <property type="match status" value="4"/>
</dbReference>
<organism evidence="8 9">
    <name type="scientific">Diploptera punctata</name>
    <name type="common">Pacific beetle cockroach</name>
    <dbReference type="NCBI Taxonomy" id="6984"/>
    <lineage>
        <taxon>Eukaryota</taxon>
        <taxon>Metazoa</taxon>
        <taxon>Ecdysozoa</taxon>
        <taxon>Arthropoda</taxon>
        <taxon>Hexapoda</taxon>
        <taxon>Insecta</taxon>
        <taxon>Pterygota</taxon>
        <taxon>Neoptera</taxon>
        <taxon>Polyneoptera</taxon>
        <taxon>Dictyoptera</taxon>
        <taxon>Blattodea</taxon>
        <taxon>Blaberoidea</taxon>
        <taxon>Blaberidae</taxon>
        <taxon>Diplopterinae</taxon>
        <taxon>Diploptera</taxon>
    </lineage>
</organism>
<evidence type="ECO:0000259" key="7">
    <source>
        <dbReference type="PROSITE" id="PS50240"/>
    </source>
</evidence>
<dbReference type="InterPro" id="IPR043504">
    <property type="entry name" value="Peptidase_S1_PA_chymotrypsin"/>
</dbReference>
<dbReference type="PANTHER" id="PTHR24276:SF91">
    <property type="entry name" value="AT26814P-RELATED"/>
    <property type="match status" value="1"/>
</dbReference>
<comment type="similarity">
    <text evidence="1">Belongs to the peptidase S1 family.</text>
</comment>
<feature type="domain" description="Peptidase S1" evidence="7">
    <location>
        <begin position="8"/>
        <end position="206"/>
    </location>
</feature>
<sequence length="461" mass="49992">SNNLTARIIGGENAYIEDFPYQLSFERKEHHNCGAAIISTYFAISAAHCVYNKKLEELQFRSATSFREHGGYVHPVDYAKIHPKYNRGTHDFDLAVIKVKIAFAYGKEMQPVPLAMRAAQLQKLELPIVGHDLCKQAYTGDLTENMLCAGISGNQGTCFADSGGPLVVNGALVGVVSFGPDSCYEPKPNVFADVPAMLDFVLQNQQKINMSLALHSYSNNIFFNIFMRCVGASNNHTARIVGGQNANIEEFPYQLSFEKNGEHNCGASVIANYFAISAAHCVHNARVDELRFRSGATFSGHGGYLHPVDYYKIHPKYNVQNFDLSVIKVKIPFAYGKEIQPIPLANKNPPVGAVGVVTGYGLINVDGPVQAVQLQQLQISIVSTELCQQAYATNITENMICAGISGDEGTCYGDSGGPFVVNGALVGLVSFGQPDCDKPVAGVFADVPAMLDFVKEVTAKS</sequence>
<feature type="non-terminal residue" evidence="8">
    <location>
        <position position="461"/>
    </location>
</feature>
<reference evidence="8" key="2">
    <citation type="submission" date="2023-05" db="EMBL/GenBank/DDBJ databases">
        <authorList>
            <person name="Fouks B."/>
        </authorList>
    </citation>
    <scope>NUCLEOTIDE SEQUENCE</scope>
    <source>
        <strain evidence="8">Stay&amp;Tobe</strain>
        <tissue evidence="8">Testes</tissue>
    </source>
</reference>
<dbReference type="InterPro" id="IPR009003">
    <property type="entry name" value="Peptidase_S1_PA"/>
</dbReference>
<evidence type="ECO:0000313" key="9">
    <source>
        <dbReference type="Proteomes" id="UP001233999"/>
    </source>
</evidence>
<evidence type="ECO:0000256" key="4">
    <source>
        <dbReference type="ARBA" id="ARBA00022825"/>
    </source>
</evidence>
<keyword evidence="2 6" id="KW-0645">Protease</keyword>
<protein>
    <recommendedName>
        <fullName evidence="7">Peptidase S1 domain-containing protein</fullName>
    </recommendedName>
</protein>